<protein>
    <submittedName>
        <fullName evidence="6">Transcriptional regulator</fullName>
    </submittedName>
</protein>
<dbReference type="PROSITE" id="PS50987">
    <property type="entry name" value="HTH_ARSR_2"/>
    <property type="match status" value="1"/>
</dbReference>
<dbReference type="InterPro" id="IPR011991">
    <property type="entry name" value="ArsR-like_HTH"/>
</dbReference>
<dbReference type="PANTHER" id="PTHR43132:SF8">
    <property type="entry name" value="HTH-TYPE TRANSCRIPTIONAL REGULATOR KMTR"/>
    <property type="match status" value="1"/>
</dbReference>
<evidence type="ECO:0000259" key="5">
    <source>
        <dbReference type="PROSITE" id="PS50987"/>
    </source>
</evidence>
<dbReference type="Gene3D" id="1.10.10.10">
    <property type="entry name" value="Winged helix-like DNA-binding domain superfamily/Winged helix DNA-binding domain"/>
    <property type="match status" value="1"/>
</dbReference>
<proteinExistence type="predicted"/>
<dbReference type="InterPro" id="IPR001845">
    <property type="entry name" value="HTH_ArsR_DNA-bd_dom"/>
</dbReference>
<gene>
    <name evidence="6" type="ORF">HEK616_33870</name>
</gene>
<accession>A0ABN6QXD8</accession>
<keyword evidence="3" id="KW-0804">Transcription</keyword>
<dbReference type="Pfam" id="PF01022">
    <property type="entry name" value="HTH_5"/>
    <property type="match status" value="1"/>
</dbReference>
<evidence type="ECO:0000256" key="2">
    <source>
        <dbReference type="ARBA" id="ARBA00023125"/>
    </source>
</evidence>
<dbReference type="InterPro" id="IPR036390">
    <property type="entry name" value="WH_DNA-bd_sf"/>
</dbReference>
<reference evidence="6" key="1">
    <citation type="submission" date="2022-06" db="EMBL/GenBank/DDBJ databases">
        <title>Complete genome sequence of Streptomyces nigrescens HEK616.</title>
        <authorList>
            <person name="Asamizu S."/>
            <person name="Onaka H."/>
        </authorList>
    </citation>
    <scope>NUCLEOTIDE SEQUENCE</scope>
    <source>
        <strain evidence="6">HEK616</strain>
    </source>
</reference>
<dbReference type="CDD" id="cd00090">
    <property type="entry name" value="HTH_ARSR"/>
    <property type="match status" value="1"/>
</dbReference>
<dbReference type="InterPro" id="IPR051011">
    <property type="entry name" value="Metal_resp_trans_reg"/>
</dbReference>
<keyword evidence="2" id="KW-0238">DNA-binding</keyword>
<evidence type="ECO:0000256" key="3">
    <source>
        <dbReference type="ARBA" id="ARBA00023163"/>
    </source>
</evidence>
<keyword evidence="1" id="KW-0805">Transcription regulation</keyword>
<feature type="domain" description="HTH arsR-type" evidence="5">
    <location>
        <begin position="291"/>
        <end position="376"/>
    </location>
</feature>
<evidence type="ECO:0000256" key="1">
    <source>
        <dbReference type="ARBA" id="ARBA00023015"/>
    </source>
</evidence>
<dbReference type="Proteomes" id="UP001059597">
    <property type="component" value="Chromosome"/>
</dbReference>
<dbReference type="InterPro" id="IPR036388">
    <property type="entry name" value="WH-like_DNA-bd_sf"/>
</dbReference>
<evidence type="ECO:0000256" key="4">
    <source>
        <dbReference type="SAM" id="MobiDB-lite"/>
    </source>
</evidence>
<evidence type="ECO:0000313" key="6">
    <source>
        <dbReference type="EMBL" id="BDM69900.1"/>
    </source>
</evidence>
<feature type="region of interest" description="Disordered" evidence="4">
    <location>
        <begin position="1"/>
        <end position="42"/>
    </location>
</feature>
<feature type="compositionally biased region" description="Polar residues" evidence="4">
    <location>
        <begin position="10"/>
        <end position="21"/>
    </location>
</feature>
<organism evidence="6 7">
    <name type="scientific">Streptomyces nigrescens</name>
    <dbReference type="NCBI Taxonomy" id="1920"/>
    <lineage>
        <taxon>Bacteria</taxon>
        <taxon>Bacillati</taxon>
        <taxon>Actinomycetota</taxon>
        <taxon>Actinomycetes</taxon>
        <taxon>Kitasatosporales</taxon>
        <taxon>Streptomycetaceae</taxon>
        <taxon>Streptomyces</taxon>
    </lineage>
</organism>
<dbReference type="EMBL" id="AP026073">
    <property type="protein sequence ID" value="BDM69900.1"/>
    <property type="molecule type" value="Genomic_DNA"/>
</dbReference>
<name>A0ABN6QXD8_STRNI</name>
<keyword evidence="7" id="KW-1185">Reference proteome</keyword>
<sequence length="376" mass="41254">MFTAAPARHSNATSATGSQKMSEAATVRVRPAGMGTGVEAPGRKGKLRMTVRIHFTVEDLARTHVAERPDPLWEALLSQFLLRSNSPVPGFARWRRQTLSQLNRPARALLALAPPHGYSPDFLTPAASALGLEEGLQSLATTPRDRFEADLGRFTRLYHAPLWIRELTPRQLPRIADAVRDYYTAAIRPYESQIRTHLEVDRRLRTIAVQSGGTRGLLDGLHPNVRWKHPVLEVRSHYVDREVHLGGRGLRLIPSFFCSHGPMMLRDPQLPPVLLYPVQRSLTWQGAGTGKDNDVRDDAKGACAALLGTTRAAALEAIAAGGCTTTKLARRLKISAATATHHTAILRDAGLISSQRTGGSVHHTLRPLGEALLQNR</sequence>
<dbReference type="SUPFAM" id="SSF46785">
    <property type="entry name" value="Winged helix' DNA-binding domain"/>
    <property type="match status" value="1"/>
</dbReference>
<dbReference type="SMART" id="SM00418">
    <property type="entry name" value="HTH_ARSR"/>
    <property type="match status" value="1"/>
</dbReference>
<evidence type="ECO:0000313" key="7">
    <source>
        <dbReference type="Proteomes" id="UP001059597"/>
    </source>
</evidence>
<dbReference type="PANTHER" id="PTHR43132">
    <property type="entry name" value="ARSENICAL RESISTANCE OPERON REPRESSOR ARSR-RELATED"/>
    <property type="match status" value="1"/>
</dbReference>